<proteinExistence type="inferred from homology"/>
<dbReference type="FunCoup" id="A0A1Y2G5A4">
    <property type="interactions" value="81"/>
</dbReference>
<dbReference type="Gene3D" id="2.60.120.200">
    <property type="match status" value="2"/>
</dbReference>
<evidence type="ECO:0000313" key="13">
    <source>
        <dbReference type="Proteomes" id="UP000193467"/>
    </source>
</evidence>
<dbReference type="EMBL" id="MCGR01000002">
    <property type="protein sequence ID" value="ORY91682.1"/>
    <property type="molecule type" value="Genomic_DNA"/>
</dbReference>
<keyword evidence="7" id="KW-0325">Glycoprotein</keyword>
<evidence type="ECO:0000256" key="8">
    <source>
        <dbReference type="ARBA" id="ARBA00023316"/>
    </source>
</evidence>
<protein>
    <submittedName>
        <fullName evidence="12">Beta-glucan synthesis-associated protein-domain-containing protein</fullName>
    </submittedName>
</protein>
<dbReference type="GO" id="GO:0005886">
    <property type="term" value="C:plasma membrane"/>
    <property type="evidence" value="ECO:0007669"/>
    <property type="project" value="TreeGrafter"/>
</dbReference>
<dbReference type="InParanoid" id="A0A1Y2G5A4"/>
<dbReference type="Pfam" id="PF03935">
    <property type="entry name" value="SKN1_KRE6_Sbg1"/>
    <property type="match status" value="1"/>
</dbReference>
<dbReference type="PANTHER" id="PTHR31361">
    <property type="entry name" value="BETA-GLUCAN SYNTHESIS-ASSOCIATED PROTEIN KRE6-RELATED"/>
    <property type="match status" value="1"/>
</dbReference>
<comment type="similarity">
    <text evidence="2">Belongs to the SKN1/KRE6 family.</text>
</comment>
<evidence type="ECO:0000259" key="11">
    <source>
        <dbReference type="PROSITE" id="PS51762"/>
    </source>
</evidence>
<evidence type="ECO:0000313" key="12">
    <source>
        <dbReference type="EMBL" id="ORY91682.1"/>
    </source>
</evidence>
<keyword evidence="4" id="KW-0735">Signal-anchor</keyword>
<feature type="compositionally biased region" description="Polar residues" evidence="9">
    <location>
        <begin position="36"/>
        <end position="58"/>
    </location>
</feature>
<evidence type="ECO:0000256" key="1">
    <source>
        <dbReference type="ARBA" id="ARBA00004606"/>
    </source>
</evidence>
<dbReference type="GO" id="GO:0005789">
    <property type="term" value="C:endoplasmic reticulum membrane"/>
    <property type="evidence" value="ECO:0007669"/>
    <property type="project" value="TreeGrafter"/>
</dbReference>
<evidence type="ECO:0000256" key="3">
    <source>
        <dbReference type="ARBA" id="ARBA00022692"/>
    </source>
</evidence>
<evidence type="ECO:0000256" key="7">
    <source>
        <dbReference type="ARBA" id="ARBA00023180"/>
    </source>
</evidence>
<keyword evidence="5 10" id="KW-1133">Transmembrane helix</keyword>
<feature type="transmembrane region" description="Helical" evidence="10">
    <location>
        <begin position="267"/>
        <end position="291"/>
    </location>
</feature>
<gene>
    <name evidence="12" type="ORF">BCR35DRAFT_298947</name>
</gene>
<dbReference type="AlphaFoldDB" id="A0A1Y2G5A4"/>
<feature type="compositionally biased region" description="Polar residues" evidence="9">
    <location>
        <begin position="168"/>
        <end position="177"/>
    </location>
</feature>
<name>A0A1Y2G5A4_9BASI</name>
<comment type="subcellular location">
    <subcellularLocation>
        <location evidence="1">Membrane</location>
        <topology evidence="1">Single-pass type II membrane protein</topology>
    </subcellularLocation>
</comment>
<dbReference type="OrthoDB" id="412647at2759"/>
<dbReference type="PANTHER" id="PTHR31361:SF1">
    <property type="entry name" value="BETA-GLUCAN SYNTHESIS-ASSOCIATED PROTEIN KRE6-RELATED"/>
    <property type="match status" value="1"/>
</dbReference>
<feature type="compositionally biased region" description="Low complexity" evidence="9">
    <location>
        <begin position="183"/>
        <end position="204"/>
    </location>
</feature>
<dbReference type="Proteomes" id="UP000193467">
    <property type="component" value="Unassembled WGS sequence"/>
</dbReference>
<dbReference type="GO" id="GO:0031505">
    <property type="term" value="P:fungal-type cell wall organization"/>
    <property type="evidence" value="ECO:0007669"/>
    <property type="project" value="TreeGrafter"/>
</dbReference>
<keyword evidence="8" id="KW-0961">Cell wall biogenesis/degradation</keyword>
<keyword evidence="3 10" id="KW-0812">Transmembrane</keyword>
<dbReference type="GO" id="GO:0015926">
    <property type="term" value="F:glucosidase activity"/>
    <property type="evidence" value="ECO:0007669"/>
    <property type="project" value="TreeGrafter"/>
</dbReference>
<dbReference type="InterPro" id="IPR000757">
    <property type="entry name" value="Beta-glucanase-like"/>
</dbReference>
<dbReference type="InterPro" id="IPR013320">
    <property type="entry name" value="ConA-like_dom_sf"/>
</dbReference>
<evidence type="ECO:0000256" key="10">
    <source>
        <dbReference type="SAM" id="Phobius"/>
    </source>
</evidence>
<accession>A0A1Y2G5A4</accession>
<feature type="region of interest" description="Disordered" evidence="9">
    <location>
        <begin position="168"/>
        <end position="204"/>
    </location>
</feature>
<dbReference type="STRING" id="106004.A0A1Y2G5A4"/>
<keyword evidence="13" id="KW-1185">Reference proteome</keyword>
<feature type="region of interest" description="Disordered" evidence="9">
    <location>
        <begin position="1"/>
        <end position="116"/>
    </location>
</feature>
<feature type="compositionally biased region" description="Low complexity" evidence="9">
    <location>
        <begin position="20"/>
        <end position="35"/>
    </location>
</feature>
<dbReference type="InterPro" id="IPR005629">
    <property type="entry name" value="Skn1/Kre6/Sbg1"/>
</dbReference>
<keyword evidence="6 10" id="KW-0472">Membrane</keyword>
<dbReference type="PROSITE" id="PS51762">
    <property type="entry name" value="GH16_2"/>
    <property type="match status" value="1"/>
</dbReference>
<sequence>MSSSSSTTKPPAPGPSRPITPTTAGASATGPSSSTRPQQRLQISTSNNSPRKQPSSPVDVQHSPLGGSHGFTSSSYQRGQPGHLRQRSIQTPQSELHDPFSDQAAARPARNDSMPHRIVTTDLPKAALMGSADPFADDSDAGHSAIAHNMRNDRPEWTPTQQYLYSESALSHSSTGLNPLPFSGPMSARSSPRGSPSSSLGDHSSTAHFNVVADPALLKAYSALAYTDEVDDALHDAGPPAKRFGADRRIAEPVDFKGRSSWTSSRGILNMGAVVILGLGLIMLFGGLPIYTAFAKASLSNFGASGLGGTNSTGQVPDIPSFRGLIDKDTPEAALSRTGYDGKAYQLVFSDEFEQDGRLFSPGMDPYFEAVDLHYWQTVNIEWYDPDSITTKDGALEISLTKETNASSHGRGYLGGMLQSWNQFCFTGGYIEVAISLPGDTKTLGLWPAAWTMSNLGRAGHGGSLDGTWPYTYDECDVGTLMNQTDPVTGLPKVVKGTGDKYNHDALSYLGGQRLSACTCPGEDHPGPVKPDGTFGGRGATEIDIFEATITDGVGEVSMSGQWAPFNPSYEYVNSSTDYVEFFDNKYNTRANTYLGGAYQQVTSGLAETDPTTYNSSTKFNDYGFEYKPSYIDGFGTGSITWTQGGQRMWRISDQAMKANAASNVSNRGVTGEPMYMLFNLGMSENFGYVDLENLVFPSVMRIDYIRIYQDSDYINIGM</sequence>
<evidence type="ECO:0000256" key="4">
    <source>
        <dbReference type="ARBA" id="ARBA00022968"/>
    </source>
</evidence>
<reference evidence="12 13" key="1">
    <citation type="submission" date="2016-07" db="EMBL/GenBank/DDBJ databases">
        <title>Pervasive Adenine N6-methylation of Active Genes in Fungi.</title>
        <authorList>
            <consortium name="DOE Joint Genome Institute"/>
            <person name="Mondo S.J."/>
            <person name="Dannebaum R.O."/>
            <person name="Kuo R.C."/>
            <person name="Labutti K."/>
            <person name="Haridas S."/>
            <person name="Kuo A."/>
            <person name="Salamov A."/>
            <person name="Ahrendt S.R."/>
            <person name="Lipzen A."/>
            <person name="Sullivan W."/>
            <person name="Andreopoulos W.B."/>
            <person name="Clum A."/>
            <person name="Lindquist E."/>
            <person name="Daum C."/>
            <person name="Ramamoorthy G.K."/>
            <person name="Gryganskyi A."/>
            <person name="Culley D."/>
            <person name="Magnuson J.K."/>
            <person name="James T.Y."/>
            <person name="O'Malley M.A."/>
            <person name="Stajich J.E."/>
            <person name="Spatafora J.W."/>
            <person name="Visel A."/>
            <person name="Grigoriev I.V."/>
        </authorList>
    </citation>
    <scope>NUCLEOTIDE SEQUENCE [LARGE SCALE GENOMIC DNA]</scope>
    <source>
        <strain evidence="12 13">62-1032</strain>
    </source>
</reference>
<evidence type="ECO:0000256" key="2">
    <source>
        <dbReference type="ARBA" id="ARBA00010962"/>
    </source>
</evidence>
<comment type="caution">
    <text evidence="12">The sequence shown here is derived from an EMBL/GenBank/DDBJ whole genome shotgun (WGS) entry which is preliminary data.</text>
</comment>
<evidence type="ECO:0000256" key="9">
    <source>
        <dbReference type="SAM" id="MobiDB-lite"/>
    </source>
</evidence>
<dbReference type="GO" id="GO:0006078">
    <property type="term" value="P:(1-&gt;6)-beta-D-glucan biosynthetic process"/>
    <property type="evidence" value="ECO:0007669"/>
    <property type="project" value="TreeGrafter"/>
</dbReference>
<evidence type="ECO:0000256" key="5">
    <source>
        <dbReference type="ARBA" id="ARBA00022989"/>
    </source>
</evidence>
<evidence type="ECO:0000256" key="6">
    <source>
        <dbReference type="ARBA" id="ARBA00023136"/>
    </source>
</evidence>
<feature type="domain" description="GH16" evidence="11">
    <location>
        <begin position="338"/>
        <end position="714"/>
    </location>
</feature>
<organism evidence="12 13">
    <name type="scientific">Leucosporidium creatinivorum</name>
    <dbReference type="NCBI Taxonomy" id="106004"/>
    <lineage>
        <taxon>Eukaryota</taxon>
        <taxon>Fungi</taxon>
        <taxon>Dikarya</taxon>
        <taxon>Basidiomycota</taxon>
        <taxon>Pucciniomycotina</taxon>
        <taxon>Microbotryomycetes</taxon>
        <taxon>Leucosporidiales</taxon>
        <taxon>Leucosporidium</taxon>
    </lineage>
</organism>
<dbReference type="SUPFAM" id="SSF49899">
    <property type="entry name" value="Concanavalin A-like lectins/glucanases"/>
    <property type="match status" value="1"/>
</dbReference>